<dbReference type="SUPFAM" id="SSF51735">
    <property type="entry name" value="NAD(P)-binding Rossmann-fold domains"/>
    <property type="match status" value="1"/>
</dbReference>
<evidence type="ECO:0000256" key="1">
    <source>
        <dbReference type="ARBA" id="ARBA00004123"/>
    </source>
</evidence>
<evidence type="ECO:0000259" key="8">
    <source>
        <dbReference type="Pfam" id="PF05368"/>
    </source>
</evidence>
<evidence type="ECO:0000256" key="2">
    <source>
        <dbReference type="ARBA" id="ARBA00004556"/>
    </source>
</evidence>
<dbReference type="OrthoDB" id="3358371at2759"/>
<keyword evidence="4" id="KW-0963">Cytoplasm</keyword>
<accession>F0Z991</accession>
<dbReference type="Proteomes" id="UP000001064">
    <property type="component" value="Unassembled WGS sequence"/>
</dbReference>
<dbReference type="PANTHER" id="PTHR42748">
    <property type="entry name" value="NITROGEN METABOLITE REPRESSION PROTEIN NMRA FAMILY MEMBER"/>
    <property type="match status" value="1"/>
</dbReference>
<evidence type="ECO:0000256" key="5">
    <source>
        <dbReference type="ARBA" id="ARBA00022857"/>
    </source>
</evidence>
<dbReference type="InterPro" id="IPR051164">
    <property type="entry name" value="NmrA-like_oxidored"/>
</dbReference>
<dbReference type="KEGG" id="dpp:DICPUDRAFT_26791"/>
<dbReference type="Pfam" id="PF05368">
    <property type="entry name" value="NmrA"/>
    <property type="match status" value="1"/>
</dbReference>
<dbReference type="GO" id="GO:0005634">
    <property type="term" value="C:nucleus"/>
    <property type="evidence" value="ECO:0000318"/>
    <property type="project" value="GO_Central"/>
</dbReference>
<dbReference type="InterPro" id="IPR036291">
    <property type="entry name" value="NAD(P)-bd_dom_sf"/>
</dbReference>
<evidence type="ECO:0000256" key="6">
    <source>
        <dbReference type="ARBA" id="ARBA00023242"/>
    </source>
</evidence>
<dbReference type="FunFam" id="3.40.50.720:FF:000181">
    <property type="entry name" value="NmrA-like family domain-containing protein 1"/>
    <property type="match status" value="1"/>
</dbReference>
<dbReference type="eggNOG" id="ENOG502S10Y">
    <property type="taxonomic scope" value="Eukaryota"/>
</dbReference>
<dbReference type="VEuPathDB" id="AmoebaDB:DICPUDRAFT_26791"/>
<protein>
    <recommendedName>
        <fullName evidence="7">NmrA-like family domain-containing protein 1</fullName>
    </recommendedName>
</protein>
<dbReference type="CDD" id="cd05251">
    <property type="entry name" value="NmrA_like_SDR_a"/>
    <property type="match status" value="1"/>
</dbReference>
<dbReference type="STRING" id="5786.F0Z991"/>
<evidence type="ECO:0000256" key="3">
    <source>
        <dbReference type="ARBA" id="ARBA00006328"/>
    </source>
</evidence>
<keyword evidence="10" id="KW-1185">Reference proteome</keyword>
<feature type="domain" description="NmrA-like" evidence="8">
    <location>
        <begin position="2"/>
        <end position="293"/>
    </location>
</feature>
<dbReference type="InterPro" id="IPR008030">
    <property type="entry name" value="NmrA-like"/>
</dbReference>
<dbReference type="PANTHER" id="PTHR42748:SF4">
    <property type="entry name" value="NMRA-LIKE DOMAIN-CONTAINING PROTEIN-RELATED"/>
    <property type="match status" value="1"/>
</dbReference>
<dbReference type="EMBL" id="GL870956">
    <property type="protein sequence ID" value="EGC39511.1"/>
    <property type="molecule type" value="Genomic_DNA"/>
</dbReference>
<dbReference type="RefSeq" id="XP_003283958.1">
    <property type="nucleotide sequence ID" value="XM_003283910.1"/>
</dbReference>
<dbReference type="InParanoid" id="F0Z991"/>
<reference evidence="10" key="1">
    <citation type="journal article" date="2011" name="Genome Biol.">
        <title>Comparative genomics of the social amoebae Dictyostelium discoideum and Dictyostelium purpureum.</title>
        <authorList>
            <consortium name="US DOE Joint Genome Institute (JGI-PGF)"/>
            <person name="Sucgang R."/>
            <person name="Kuo A."/>
            <person name="Tian X."/>
            <person name="Salerno W."/>
            <person name="Parikh A."/>
            <person name="Feasley C.L."/>
            <person name="Dalin E."/>
            <person name="Tu H."/>
            <person name="Huang E."/>
            <person name="Barry K."/>
            <person name="Lindquist E."/>
            <person name="Shapiro H."/>
            <person name="Bruce D."/>
            <person name="Schmutz J."/>
            <person name="Salamov A."/>
            <person name="Fey P."/>
            <person name="Gaudet P."/>
            <person name="Anjard C."/>
            <person name="Babu M.M."/>
            <person name="Basu S."/>
            <person name="Bushmanova Y."/>
            <person name="van der Wel H."/>
            <person name="Katoh-Kurasawa M."/>
            <person name="Dinh C."/>
            <person name="Coutinho P.M."/>
            <person name="Saito T."/>
            <person name="Elias M."/>
            <person name="Schaap P."/>
            <person name="Kay R.R."/>
            <person name="Henrissat B."/>
            <person name="Eichinger L."/>
            <person name="Rivero F."/>
            <person name="Putnam N.H."/>
            <person name="West C.M."/>
            <person name="Loomis W.F."/>
            <person name="Chisholm R.L."/>
            <person name="Shaulsky G."/>
            <person name="Strassmann J.E."/>
            <person name="Queller D.C."/>
            <person name="Kuspa A."/>
            <person name="Grigoriev I.V."/>
        </authorList>
    </citation>
    <scope>NUCLEOTIDE SEQUENCE [LARGE SCALE GENOMIC DNA]</scope>
    <source>
        <strain evidence="10">QSDP1</strain>
    </source>
</reference>
<dbReference type="Gene3D" id="3.90.25.10">
    <property type="entry name" value="UDP-galactose 4-epimerase, domain 1"/>
    <property type="match status" value="1"/>
</dbReference>
<keyword evidence="6" id="KW-0539">Nucleus</keyword>
<evidence type="ECO:0000313" key="10">
    <source>
        <dbReference type="Proteomes" id="UP000001064"/>
    </source>
</evidence>
<evidence type="ECO:0000256" key="4">
    <source>
        <dbReference type="ARBA" id="ARBA00022490"/>
    </source>
</evidence>
<proteinExistence type="inferred from homology"/>
<keyword evidence="5" id="KW-0521">NADP</keyword>
<name>F0Z991_DICPU</name>
<organism evidence="9 10">
    <name type="scientific">Dictyostelium purpureum</name>
    <name type="common">Slime mold</name>
    <dbReference type="NCBI Taxonomy" id="5786"/>
    <lineage>
        <taxon>Eukaryota</taxon>
        <taxon>Amoebozoa</taxon>
        <taxon>Evosea</taxon>
        <taxon>Eumycetozoa</taxon>
        <taxon>Dictyostelia</taxon>
        <taxon>Dictyosteliales</taxon>
        <taxon>Dictyosteliaceae</taxon>
        <taxon>Dictyostelium</taxon>
    </lineage>
</organism>
<comment type="subcellular location">
    <subcellularLocation>
        <location evidence="2">Cytoplasm</location>
        <location evidence="2">Perinuclear region</location>
    </subcellularLocation>
    <subcellularLocation>
        <location evidence="1">Nucleus</location>
    </subcellularLocation>
</comment>
<evidence type="ECO:0000256" key="7">
    <source>
        <dbReference type="ARBA" id="ARBA00040296"/>
    </source>
</evidence>
<gene>
    <name evidence="9" type="ORF">DICPUDRAFT_26791</name>
</gene>
<dbReference type="GeneID" id="10509863"/>
<sequence length="301" mass="33765">MSKIVSVFGATGSQGGAVVNSLLKDGTFKVRALTRNTQSQSAKHLKSLGCEVVKCDVTDSKKEIEQALRGSYGVFLVTFSAFLFEKEAIYGKTVVDAALEAGVQHFVFSSLPNSKKITSGKIVIEEFDLKYEIEEYLRDISKKNPSFKSSFVIPPFYMQNFDQANPLFTIRKNKDGNYYLEIAVDPKSKHPFDLIDINDMGPVVVEILKDPKKYSNLSIFLNGDALSSEQICEILSKETGKPIILQYIPPKEYEKVGNPIVAKMLDFCNNYGFDDNFTLASKITKLTSFKEYLQKNTIHLK</sequence>
<comment type="similarity">
    <text evidence="3">Belongs to the NmrA-type oxidoreductase family.</text>
</comment>
<dbReference type="OMA" id="GADCCFL"/>
<dbReference type="AlphaFoldDB" id="F0Z991"/>
<dbReference type="GO" id="GO:0048471">
    <property type="term" value="C:perinuclear region of cytoplasm"/>
    <property type="evidence" value="ECO:0007669"/>
    <property type="project" value="UniProtKB-SubCell"/>
</dbReference>
<evidence type="ECO:0000313" key="9">
    <source>
        <dbReference type="EMBL" id="EGC39511.1"/>
    </source>
</evidence>
<dbReference type="Gene3D" id="3.40.50.720">
    <property type="entry name" value="NAD(P)-binding Rossmann-like Domain"/>
    <property type="match status" value="1"/>
</dbReference>